<proteinExistence type="predicted"/>
<evidence type="ECO:0000313" key="3">
    <source>
        <dbReference type="Proteomes" id="UP001174997"/>
    </source>
</evidence>
<evidence type="ECO:0000256" key="1">
    <source>
        <dbReference type="SAM" id="MobiDB-lite"/>
    </source>
</evidence>
<evidence type="ECO:0000313" key="2">
    <source>
        <dbReference type="EMBL" id="KAK0665752.1"/>
    </source>
</evidence>
<gene>
    <name evidence="2" type="ORF">QBC41DRAFT_10514</name>
</gene>
<keyword evidence="3" id="KW-1185">Reference proteome</keyword>
<feature type="compositionally biased region" description="Polar residues" evidence="1">
    <location>
        <begin position="356"/>
        <end position="370"/>
    </location>
</feature>
<feature type="region of interest" description="Disordered" evidence="1">
    <location>
        <begin position="1"/>
        <end position="392"/>
    </location>
</feature>
<accession>A0AA39Z7N1</accession>
<feature type="compositionally biased region" description="Basic and acidic residues" evidence="1">
    <location>
        <begin position="185"/>
        <end position="196"/>
    </location>
</feature>
<feature type="region of interest" description="Disordered" evidence="1">
    <location>
        <begin position="500"/>
        <end position="587"/>
    </location>
</feature>
<feature type="compositionally biased region" description="Acidic residues" evidence="1">
    <location>
        <begin position="336"/>
        <end position="345"/>
    </location>
</feature>
<sequence>MGSNNRTPTQDDRNITTTTDWDSGDSEGVDYVYQGTRRPSPPSDKRPMKARSPRRKRSPKEKPRCHKCVCGATVHTPAADEDVGEATVFELDTDSENDGSHRSRLTKPKSPPTPAPKSPTPEPVAQPIPETQDKSRKVKKKKSATKKTPPKRSPSPYIEEYPEQATRPAILLREHKVPRRFSTSDAKRAVDIEERSSPTSARGRSPPAKRLSTASPEKAARPSPKRPSHRRHQLASMQSAEGEHPLGTTLPKRLAGNHADRDQAPEFEAQAPEMEDTGPPTPRQTHHGSGSQIPKNIARSSAWAEHQPQYSSSWPLNPGFHHPPRQPPQQPHQQDLEYDSDDESEHDTPHNEPNFGGNTFSRPSRQSSFMPDQWQMDEELEREREEEQARERERRLERERALQRARELEMERGLSRERAREMERQRMQRESEERQRLAREQEERRRHDQQEHERTRSIPHRRRTLPARLTVGTMDQGPKSVVTELCDIWRGRASDWESPYPSDNEIFSDDEDEMGHHKQPFHHGGPSRLLLLDSSPPRESSPSLLPPHGARSHFGLVPMGRPPAPTPRSRSPAPFPGPRLGRTWAGHSSSNMANGFLLLEAGPLTMEPEMMDGNEEEEMFSQGAASCTQRGWTHPMVKPVSEPPRPSRSVVLRRRSMSPGEPPIFCARKTKEMLSPTPVRAARFDFEGWGRDRSSRSSLGLGLMG</sequence>
<feature type="compositionally biased region" description="Basic residues" evidence="1">
    <location>
        <begin position="136"/>
        <end position="150"/>
    </location>
</feature>
<feature type="region of interest" description="Disordered" evidence="1">
    <location>
        <begin position="407"/>
        <end position="459"/>
    </location>
</feature>
<dbReference type="Proteomes" id="UP001174997">
    <property type="component" value="Unassembled WGS sequence"/>
</dbReference>
<dbReference type="AlphaFoldDB" id="A0AA39Z7N1"/>
<reference evidence="2" key="1">
    <citation type="submission" date="2023-06" db="EMBL/GenBank/DDBJ databases">
        <title>Genome-scale phylogeny and comparative genomics of the fungal order Sordariales.</title>
        <authorList>
            <consortium name="Lawrence Berkeley National Laboratory"/>
            <person name="Hensen N."/>
            <person name="Bonometti L."/>
            <person name="Westerberg I."/>
            <person name="Brannstrom I.O."/>
            <person name="Guillou S."/>
            <person name="Cros-Aarteil S."/>
            <person name="Calhoun S."/>
            <person name="Haridas S."/>
            <person name="Kuo A."/>
            <person name="Mondo S."/>
            <person name="Pangilinan J."/>
            <person name="Riley R."/>
            <person name="Labutti K."/>
            <person name="Andreopoulos B."/>
            <person name="Lipzen A."/>
            <person name="Chen C."/>
            <person name="Yanf M."/>
            <person name="Daum C."/>
            <person name="Ng V."/>
            <person name="Clum A."/>
            <person name="Steindorff A."/>
            <person name="Ohm R."/>
            <person name="Martin F."/>
            <person name="Silar P."/>
            <person name="Natvig D."/>
            <person name="Lalanne C."/>
            <person name="Gautier V."/>
            <person name="Ament-Velasquez S.L."/>
            <person name="Kruys A."/>
            <person name="Hutchinson M.I."/>
            <person name="Powell A.J."/>
            <person name="Barry K."/>
            <person name="Miller A.N."/>
            <person name="Grigoriev I.V."/>
            <person name="Debuchy R."/>
            <person name="Gladieux P."/>
            <person name="Thoren M.H."/>
            <person name="Johannesson H."/>
        </authorList>
    </citation>
    <scope>NUCLEOTIDE SEQUENCE</scope>
    <source>
        <strain evidence="2">CBS 307.81</strain>
    </source>
</reference>
<feature type="compositionally biased region" description="Basic residues" evidence="1">
    <location>
        <begin position="48"/>
        <end position="67"/>
    </location>
</feature>
<name>A0AA39Z7N1_9PEZI</name>
<feature type="compositionally biased region" description="Basic and acidic residues" evidence="1">
    <location>
        <begin position="381"/>
        <end position="392"/>
    </location>
</feature>
<feature type="compositionally biased region" description="Basic and acidic residues" evidence="1">
    <location>
        <begin position="407"/>
        <end position="456"/>
    </location>
</feature>
<feature type="compositionally biased region" description="Pro residues" evidence="1">
    <location>
        <begin position="109"/>
        <end position="126"/>
    </location>
</feature>
<comment type="caution">
    <text evidence="2">The sequence shown here is derived from an EMBL/GenBank/DDBJ whole genome shotgun (WGS) entry which is preliminary data.</text>
</comment>
<feature type="compositionally biased region" description="Basic residues" evidence="1">
    <location>
        <begin position="223"/>
        <end position="233"/>
    </location>
</feature>
<protein>
    <submittedName>
        <fullName evidence="2">Uncharacterized protein</fullName>
    </submittedName>
</protein>
<organism evidence="2 3">
    <name type="scientific">Cercophora samala</name>
    <dbReference type="NCBI Taxonomy" id="330535"/>
    <lineage>
        <taxon>Eukaryota</taxon>
        <taxon>Fungi</taxon>
        <taxon>Dikarya</taxon>
        <taxon>Ascomycota</taxon>
        <taxon>Pezizomycotina</taxon>
        <taxon>Sordariomycetes</taxon>
        <taxon>Sordariomycetidae</taxon>
        <taxon>Sordariales</taxon>
        <taxon>Lasiosphaeriaceae</taxon>
        <taxon>Cercophora</taxon>
    </lineage>
</organism>
<feature type="compositionally biased region" description="Low complexity" evidence="1">
    <location>
        <begin position="526"/>
        <end position="547"/>
    </location>
</feature>
<dbReference type="EMBL" id="JAULSY010000103">
    <property type="protein sequence ID" value="KAK0665752.1"/>
    <property type="molecule type" value="Genomic_DNA"/>
</dbReference>